<feature type="transmembrane region" description="Helical" evidence="12">
    <location>
        <begin position="6"/>
        <end position="24"/>
    </location>
</feature>
<feature type="transmembrane region" description="Helical" evidence="12">
    <location>
        <begin position="128"/>
        <end position="153"/>
    </location>
</feature>
<feature type="transmembrane region" description="Helical" evidence="12">
    <location>
        <begin position="31"/>
        <end position="50"/>
    </location>
</feature>
<comment type="subcellular location">
    <subcellularLocation>
        <location evidence="1">Cell membrane</location>
        <topology evidence="1">Multi-pass membrane protein</topology>
    </subcellularLocation>
</comment>
<dbReference type="AlphaFoldDB" id="A0A372NZ06"/>
<keyword evidence="10 12" id="KW-0472">Membrane</keyword>
<dbReference type="GO" id="GO:0051453">
    <property type="term" value="P:regulation of intracellular pH"/>
    <property type="evidence" value="ECO:0007669"/>
    <property type="project" value="TreeGrafter"/>
</dbReference>
<feature type="transmembrane region" description="Helical" evidence="12">
    <location>
        <begin position="207"/>
        <end position="225"/>
    </location>
</feature>
<evidence type="ECO:0000313" key="15">
    <source>
        <dbReference type="Proteomes" id="UP000264217"/>
    </source>
</evidence>
<evidence type="ECO:0000313" key="14">
    <source>
        <dbReference type="EMBL" id="RFZ94757.1"/>
    </source>
</evidence>
<feature type="transmembrane region" description="Helical" evidence="12">
    <location>
        <begin position="99"/>
        <end position="122"/>
    </location>
</feature>
<dbReference type="Gene3D" id="6.10.140.1330">
    <property type="match status" value="1"/>
</dbReference>
<comment type="similarity">
    <text evidence="2">Belongs to the monovalent cation:proton antiporter 1 (CPA1) transporter (TC 2.A.36) family.</text>
</comment>
<dbReference type="RefSeq" id="WP_117390315.1">
    <property type="nucleotide sequence ID" value="NZ_QWDC01000001.1"/>
</dbReference>
<evidence type="ECO:0000256" key="9">
    <source>
        <dbReference type="ARBA" id="ARBA00023065"/>
    </source>
</evidence>
<dbReference type="GO" id="GO:0005886">
    <property type="term" value="C:plasma membrane"/>
    <property type="evidence" value="ECO:0007669"/>
    <property type="project" value="UniProtKB-SubCell"/>
</dbReference>
<evidence type="ECO:0000256" key="5">
    <source>
        <dbReference type="ARBA" id="ARBA00022475"/>
    </source>
</evidence>
<evidence type="ECO:0000256" key="6">
    <source>
        <dbReference type="ARBA" id="ARBA00022692"/>
    </source>
</evidence>
<proteinExistence type="inferred from homology"/>
<organism evidence="14 15">
    <name type="scientific">Mucilaginibacter conchicola</name>
    <dbReference type="NCBI Taxonomy" id="2303333"/>
    <lineage>
        <taxon>Bacteria</taxon>
        <taxon>Pseudomonadati</taxon>
        <taxon>Bacteroidota</taxon>
        <taxon>Sphingobacteriia</taxon>
        <taxon>Sphingobacteriales</taxon>
        <taxon>Sphingobacteriaceae</taxon>
        <taxon>Mucilaginibacter</taxon>
    </lineage>
</organism>
<evidence type="ECO:0000259" key="13">
    <source>
        <dbReference type="Pfam" id="PF00999"/>
    </source>
</evidence>
<feature type="domain" description="Cation/H+ exchanger transmembrane" evidence="13">
    <location>
        <begin position="13"/>
        <end position="406"/>
    </location>
</feature>
<evidence type="ECO:0000256" key="7">
    <source>
        <dbReference type="ARBA" id="ARBA00022989"/>
    </source>
</evidence>
<keyword evidence="9" id="KW-0406">Ion transport</keyword>
<feature type="transmembrane region" description="Helical" evidence="12">
    <location>
        <begin position="237"/>
        <end position="266"/>
    </location>
</feature>
<keyword evidence="11" id="KW-0739">Sodium transport</keyword>
<dbReference type="GO" id="GO:0015385">
    <property type="term" value="F:sodium:proton antiporter activity"/>
    <property type="evidence" value="ECO:0007669"/>
    <property type="project" value="InterPro"/>
</dbReference>
<dbReference type="GO" id="GO:0098719">
    <property type="term" value="P:sodium ion import across plasma membrane"/>
    <property type="evidence" value="ECO:0007669"/>
    <property type="project" value="TreeGrafter"/>
</dbReference>
<protein>
    <submittedName>
        <fullName evidence="14">Sodium:proton antiporter</fullName>
    </submittedName>
</protein>
<keyword evidence="3" id="KW-0813">Transport</keyword>
<feature type="transmembrane region" description="Helical" evidence="12">
    <location>
        <begin position="384"/>
        <end position="404"/>
    </location>
</feature>
<dbReference type="InterPro" id="IPR018422">
    <property type="entry name" value="Cation/H_exchanger_CPA1"/>
</dbReference>
<feature type="transmembrane region" description="Helical" evidence="12">
    <location>
        <begin position="287"/>
        <end position="310"/>
    </location>
</feature>
<feature type="transmembrane region" description="Helical" evidence="12">
    <location>
        <begin position="316"/>
        <end position="339"/>
    </location>
</feature>
<dbReference type="EMBL" id="QWDC01000001">
    <property type="protein sequence ID" value="RFZ94757.1"/>
    <property type="molecule type" value="Genomic_DNA"/>
</dbReference>
<evidence type="ECO:0000256" key="2">
    <source>
        <dbReference type="ARBA" id="ARBA00007367"/>
    </source>
</evidence>
<evidence type="ECO:0000256" key="12">
    <source>
        <dbReference type="SAM" id="Phobius"/>
    </source>
</evidence>
<dbReference type="Pfam" id="PF00999">
    <property type="entry name" value="Na_H_Exchanger"/>
    <property type="match status" value="1"/>
</dbReference>
<keyword evidence="7 12" id="KW-1133">Transmembrane helix</keyword>
<evidence type="ECO:0000256" key="11">
    <source>
        <dbReference type="ARBA" id="ARBA00023201"/>
    </source>
</evidence>
<sequence length="413" mass="44766">MGISEIISITVVLAALFAYVNNRIIKWPPTIGIMVISLGCSIIFAVVGNFHPIVSEKVLRLVDSINFRDVLLNFMLSFLLFAGAIHIDTDQLRKERWPVLALSTIGTVISTTVVGTATFYLFGLFDIHIPFIYCLLFGSVISPTDPIAVLAILKEAKIPSSLELKISGESLFNDGVAVVIFVTLLDAAGTGAAVDALSVAKLFLQEAVGGVLFGAVLGYAGYYALRPIDDYKVEVLVTVAIVMGGYFLAGLLHVSGPLAMVVAGLLTGNKVKREAMSNVSRDYLGKFWELVDEILNAILFMLIGLEMLIIKIDTTILIIGGISILVVLAARWLAVFVPIRLLKFKIKFERNAIAILTWGGLRGGLSVALALSLGPQMYREEFVLVTYIIVVFSILVQGLTIGSFTKKLLRQPA</sequence>
<evidence type="ECO:0000256" key="10">
    <source>
        <dbReference type="ARBA" id="ARBA00023136"/>
    </source>
</evidence>
<dbReference type="PANTHER" id="PTHR10110">
    <property type="entry name" value="SODIUM/HYDROGEN EXCHANGER"/>
    <property type="match status" value="1"/>
</dbReference>
<keyword evidence="8" id="KW-0915">Sodium</keyword>
<keyword evidence="4" id="KW-0050">Antiport</keyword>
<dbReference type="Proteomes" id="UP000264217">
    <property type="component" value="Unassembled WGS sequence"/>
</dbReference>
<reference evidence="14 15" key="1">
    <citation type="submission" date="2018-08" db="EMBL/GenBank/DDBJ databases">
        <title>Mucilaginibacter sp. MYSH2.</title>
        <authorList>
            <person name="Seo T."/>
        </authorList>
    </citation>
    <scope>NUCLEOTIDE SEQUENCE [LARGE SCALE GENOMIC DNA]</scope>
    <source>
        <strain evidence="14 15">MYSH2</strain>
    </source>
</reference>
<accession>A0A372NZ06</accession>
<gene>
    <name evidence="14" type="ORF">D0C36_04260</name>
</gene>
<keyword evidence="6 12" id="KW-0812">Transmembrane</keyword>
<dbReference type="InterPro" id="IPR006153">
    <property type="entry name" value="Cation/H_exchanger_TM"/>
</dbReference>
<feature type="transmembrane region" description="Helical" evidence="12">
    <location>
        <begin position="351"/>
        <end position="372"/>
    </location>
</feature>
<dbReference type="GO" id="GO:0015386">
    <property type="term" value="F:potassium:proton antiporter activity"/>
    <property type="evidence" value="ECO:0007669"/>
    <property type="project" value="TreeGrafter"/>
</dbReference>
<name>A0A372NZ06_9SPHI</name>
<keyword evidence="5" id="KW-1003">Cell membrane</keyword>
<dbReference type="OrthoDB" id="9774146at2"/>
<evidence type="ECO:0000256" key="1">
    <source>
        <dbReference type="ARBA" id="ARBA00004651"/>
    </source>
</evidence>
<feature type="transmembrane region" description="Helical" evidence="12">
    <location>
        <begin position="70"/>
        <end position="87"/>
    </location>
</feature>
<comment type="caution">
    <text evidence="14">The sequence shown here is derived from an EMBL/GenBank/DDBJ whole genome shotgun (WGS) entry which is preliminary data.</text>
</comment>
<evidence type="ECO:0000256" key="8">
    <source>
        <dbReference type="ARBA" id="ARBA00023053"/>
    </source>
</evidence>
<evidence type="ECO:0000256" key="4">
    <source>
        <dbReference type="ARBA" id="ARBA00022449"/>
    </source>
</evidence>
<keyword evidence="15" id="KW-1185">Reference proteome</keyword>
<evidence type="ECO:0000256" key="3">
    <source>
        <dbReference type="ARBA" id="ARBA00022448"/>
    </source>
</evidence>
<dbReference type="PANTHER" id="PTHR10110:SF195">
    <property type="entry name" value="NA(+)_H(+) ANTIPORTER NHAS2"/>
    <property type="match status" value="1"/>
</dbReference>